<reference evidence="3 4" key="1">
    <citation type="journal article" date="2018" name="BMC Genomics">
        <title>Genomic evidence for intraspecific hybridization in a clonal and extremely halotolerant yeast.</title>
        <authorList>
            <person name="Gostincar C."/>
            <person name="Stajich J.E."/>
            <person name="Zupancic J."/>
            <person name="Zalar P."/>
            <person name="Gunde-Cimerman N."/>
        </authorList>
    </citation>
    <scope>NUCLEOTIDE SEQUENCE [LARGE SCALE GENOMIC DNA]</scope>
    <source>
        <strain evidence="3 4">EXF-2788</strain>
    </source>
</reference>
<comment type="caution">
    <text evidence="3">The sequence shown here is derived from an EMBL/GenBank/DDBJ whole genome shotgun (WGS) entry which is preliminary data.</text>
</comment>
<dbReference type="EMBL" id="QWIR01000003">
    <property type="protein sequence ID" value="RMY96171.1"/>
    <property type="molecule type" value="Genomic_DNA"/>
</dbReference>
<accession>A0A3M7G696</accession>
<evidence type="ECO:0000256" key="1">
    <source>
        <dbReference type="SAM" id="MobiDB-lite"/>
    </source>
</evidence>
<protein>
    <recommendedName>
        <fullName evidence="5">REJ domain-containing protein</fullName>
    </recommendedName>
</protein>
<proteinExistence type="predicted"/>
<sequence length="199" mass="20758">MLQLTFLSFLAVSSAVAGSRETKDARARVRQEGLPGTGYAQYPSDETWIAAGVSGQVLGGSEAHYVAAKRQDEYASICEGTYSFTTTFPVFTTTVTVRSSQTTTHNMTDFNTYPSTSLTVSSLSPTVSSDTSPSATATDPSDYSAVSPGSVPSSSMASTSPANGTVAVVTVFVTPSTCVASQSRRTSTMTTYATVFVKA</sequence>
<dbReference type="Proteomes" id="UP000268823">
    <property type="component" value="Unassembled WGS sequence"/>
</dbReference>
<feature type="chain" id="PRO_5017994982" description="REJ domain-containing protein" evidence="2">
    <location>
        <begin position="19"/>
        <end position="199"/>
    </location>
</feature>
<evidence type="ECO:0008006" key="5">
    <source>
        <dbReference type="Google" id="ProtNLM"/>
    </source>
</evidence>
<evidence type="ECO:0000313" key="3">
    <source>
        <dbReference type="EMBL" id="RMY96171.1"/>
    </source>
</evidence>
<dbReference type="OrthoDB" id="3911563at2759"/>
<organism evidence="3 4">
    <name type="scientific">Hortaea werneckii</name>
    <name type="common">Black yeast</name>
    <name type="synonym">Cladosporium werneckii</name>
    <dbReference type="NCBI Taxonomy" id="91943"/>
    <lineage>
        <taxon>Eukaryota</taxon>
        <taxon>Fungi</taxon>
        <taxon>Dikarya</taxon>
        <taxon>Ascomycota</taxon>
        <taxon>Pezizomycotina</taxon>
        <taxon>Dothideomycetes</taxon>
        <taxon>Dothideomycetidae</taxon>
        <taxon>Mycosphaerellales</taxon>
        <taxon>Teratosphaeriaceae</taxon>
        <taxon>Hortaea</taxon>
    </lineage>
</organism>
<feature type="signal peptide" evidence="2">
    <location>
        <begin position="1"/>
        <end position="18"/>
    </location>
</feature>
<feature type="region of interest" description="Disordered" evidence="1">
    <location>
        <begin position="121"/>
        <end position="159"/>
    </location>
</feature>
<evidence type="ECO:0000313" key="4">
    <source>
        <dbReference type="Proteomes" id="UP000268823"/>
    </source>
</evidence>
<evidence type="ECO:0000256" key="2">
    <source>
        <dbReference type="SAM" id="SignalP"/>
    </source>
</evidence>
<dbReference type="AlphaFoldDB" id="A0A3M7G696"/>
<dbReference type="VEuPathDB" id="FungiDB:BTJ68_04139"/>
<name>A0A3M7G696_HORWE</name>
<gene>
    <name evidence="3" type="ORF">D0861_00325</name>
</gene>
<keyword evidence="2" id="KW-0732">Signal</keyword>